<evidence type="ECO:0000313" key="3">
    <source>
        <dbReference type="Proteomes" id="UP000236000"/>
    </source>
</evidence>
<comment type="caution">
    <text evidence="2">The sequence shown here is derived from an EMBL/GenBank/DDBJ whole genome shotgun (WGS) entry which is preliminary data.</text>
</comment>
<dbReference type="OrthoDB" id="199404at2"/>
<reference evidence="2 3" key="1">
    <citation type="journal article" date="2017" name="BMC Genomics">
        <title>Genome sequencing of 39 Akkermansia muciniphila isolates reveals its population structure, genomic and functional diverisity, and global distribution in mammalian gut microbiotas.</title>
        <authorList>
            <person name="Guo X."/>
            <person name="Li S."/>
            <person name="Zhang J."/>
            <person name="Wu F."/>
            <person name="Li X."/>
            <person name="Wu D."/>
            <person name="Zhang M."/>
            <person name="Ou Z."/>
            <person name="Jie Z."/>
            <person name="Yan Q."/>
            <person name="Li P."/>
            <person name="Yi J."/>
            <person name="Peng Y."/>
        </authorList>
    </citation>
    <scope>NUCLEOTIDE SEQUENCE [LARGE SCALE GENOMIC DNA]</scope>
    <source>
        <strain evidence="2 3">GP24</strain>
    </source>
</reference>
<name>A0A2N8HDP1_9BACT</name>
<proteinExistence type="predicted"/>
<gene>
    <name evidence="2" type="ORF">CXU22_05515</name>
</gene>
<sequence length="174" mass="18976">MQMRYVLFASMAAFCLALSACSVTYGNKSVASPAAYGALVPGKSSKANVYDVLGQPSDAVTMKNGTLWTYRYRKAKNNFLGNVPLFGVNLIAGGKNGDVYTVLALFDRQGVLASRSAARQKLYTSNLASLKRSLDVMMEDNSSHQRVEMEMKKIDRPFDPSAAKDADLLEKSLD</sequence>
<feature type="signal peptide" evidence="1">
    <location>
        <begin position="1"/>
        <end position="19"/>
    </location>
</feature>
<feature type="chain" id="PRO_5014899190" description="Lipoprotein SmpA/OmlA domain-containing protein" evidence="1">
    <location>
        <begin position="20"/>
        <end position="174"/>
    </location>
</feature>
<evidence type="ECO:0008006" key="4">
    <source>
        <dbReference type="Google" id="ProtNLM"/>
    </source>
</evidence>
<evidence type="ECO:0000313" key="2">
    <source>
        <dbReference type="EMBL" id="PNC18096.1"/>
    </source>
</evidence>
<keyword evidence="1" id="KW-0732">Signal</keyword>
<dbReference type="PROSITE" id="PS51257">
    <property type="entry name" value="PROKAR_LIPOPROTEIN"/>
    <property type="match status" value="1"/>
</dbReference>
<dbReference type="EMBL" id="PJKA01000010">
    <property type="protein sequence ID" value="PNC18096.1"/>
    <property type="molecule type" value="Genomic_DNA"/>
</dbReference>
<dbReference type="RefSeq" id="WP_102713384.1">
    <property type="nucleotide sequence ID" value="NZ_PJKA01000010.1"/>
</dbReference>
<dbReference type="AlphaFoldDB" id="A0A2N8HDP1"/>
<protein>
    <recommendedName>
        <fullName evidence="4">Lipoprotein SmpA/OmlA domain-containing protein</fullName>
    </recommendedName>
</protein>
<accession>A0A2N8HDP1</accession>
<organism evidence="2 3">
    <name type="scientific">Akkermansia muciniphila</name>
    <dbReference type="NCBI Taxonomy" id="239935"/>
    <lineage>
        <taxon>Bacteria</taxon>
        <taxon>Pseudomonadati</taxon>
        <taxon>Verrucomicrobiota</taxon>
        <taxon>Verrucomicrobiia</taxon>
        <taxon>Verrucomicrobiales</taxon>
        <taxon>Akkermansiaceae</taxon>
        <taxon>Akkermansia</taxon>
    </lineage>
</organism>
<dbReference type="Proteomes" id="UP000236000">
    <property type="component" value="Unassembled WGS sequence"/>
</dbReference>
<evidence type="ECO:0000256" key="1">
    <source>
        <dbReference type="SAM" id="SignalP"/>
    </source>
</evidence>